<keyword evidence="3" id="KW-1185">Reference proteome</keyword>
<sequence length="237" mass="25583">MPPMLAPRARAISLCCALASIPLTGCGLSTASAAPETSPPETLIARLESSPALDVVGVHSDAEVVMRLPLSEAVGAPIPLVVDYGEATIGAHGARTLVLESLLFAFERVDVPAERLPPNGLSFDEIRVRAVGPVEAHVSWASTSEARALTTVDLELDWRMVLPDGQTHRLGTERIEDAEVALRVLLDSEGRVIADVDLALEQVWQWAGVVELEHLDVHLVTRERLPIAPHWSRPVME</sequence>
<accession>A0A0F6W6C6</accession>
<proteinExistence type="predicted"/>
<evidence type="ECO:0000256" key="1">
    <source>
        <dbReference type="SAM" id="SignalP"/>
    </source>
</evidence>
<feature type="chain" id="PRO_5002511774" description="Lipoprotein" evidence="1">
    <location>
        <begin position="34"/>
        <end position="237"/>
    </location>
</feature>
<organism evidence="2 3">
    <name type="scientific">Sandaracinus amylolyticus</name>
    <dbReference type="NCBI Taxonomy" id="927083"/>
    <lineage>
        <taxon>Bacteria</taxon>
        <taxon>Pseudomonadati</taxon>
        <taxon>Myxococcota</taxon>
        <taxon>Polyangia</taxon>
        <taxon>Polyangiales</taxon>
        <taxon>Sandaracinaceae</taxon>
        <taxon>Sandaracinus</taxon>
    </lineage>
</organism>
<protein>
    <recommendedName>
        <fullName evidence="4">Lipoprotein</fullName>
    </recommendedName>
</protein>
<dbReference type="KEGG" id="samy:DB32_005601"/>
<evidence type="ECO:0000313" key="2">
    <source>
        <dbReference type="EMBL" id="AKF08452.1"/>
    </source>
</evidence>
<dbReference type="Proteomes" id="UP000034883">
    <property type="component" value="Chromosome"/>
</dbReference>
<name>A0A0F6W6C6_9BACT</name>
<dbReference type="EMBL" id="CP011125">
    <property type="protein sequence ID" value="AKF08452.1"/>
    <property type="molecule type" value="Genomic_DNA"/>
</dbReference>
<evidence type="ECO:0000313" key="3">
    <source>
        <dbReference type="Proteomes" id="UP000034883"/>
    </source>
</evidence>
<feature type="signal peptide" evidence="1">
    <location>
        <begin position="1"/>
        <end position="33"/>
    </location>
</feature>
<evidence type="ECO:0008006" key="4">
    <source>
        <dbReference type="Google" id="ProtNLM"/>
    </source>
</evidence>
<reference evidence="2 3" key="1">
    <citation type="submission" date="2015-03" db="EMBL/GenBank/DDBJ databases">
        <title>Genome assembly of Sandaracinus amylolyticus DSM 53668.</title>
        <authorList>
            <person name="Sharma G."/>
            <person name="Subramanian S."/>
        </authorList>
    </citation>
    <scope>NUCLEOTIDE SEQUENCE [LARGE SCALE GENOMIC DNA]</scope>
    <source>
        <strain evidence="2 3">DSM 53668</strain>
    </source>
</reference>
<dbReference type="AlphaFoldDB" id="A0A0F6W6C6"/>
<keyword evidence="1" id="KW-0732">Signal</keyword>
<gene>
    <name evidence="2" type="ORF">DB32_005601</name>
</gene>